<organism evidence="14 15">
    <name type="scientific">candidate division Kazan bacterium GW2011_GWA1_44_22</name>
    <dbReference type="NCBI Taxonomy" id="1620410"/>
    <lineage>
        <taxon>Bacteria</taxon>
        <taxon>Bacteria division Kazan-3B-28</taxon>
    </lineage>
</organism>
<evidence type="ECO:0000256" key="4">
    <source>
        <dbReference type="ARBA" id="ARBA00022490"/>
    </source>
</evidence>
<evidence type="ECO:0000256" key="5">
    <source>
        <dbReference type="ARBA" id="ARBA00022598"/>
    </source>
</evidence>
<evidence type="ECO:0000256" key="1">
    <source>
        <dbReference type="ARBA" id="ARBA00003314"/>
    </source>
</evidence>
<keyword evidence="11" id="KW-0862">Zinc</keyword>
<dbReference type="InterPro" id="IPR023458">
    <property type="entry name" value="Met-tRNA_ligase_1"/>
</dbReference>
<keyword evidence="8 11" id="KW-0648">Protein biosynthesis</keyword>
<dbReference type="InterPro" id="IPR033911">
    <property type="entry name" value="MetRS_core"/>
</dbReference>
<dbReference type="SUPFAM" id="SSF57770">
    <property type="entry name" value="Methionyl-tRNA synthetase (MetRS), Zn-domain"/>
    <property type="match status" value="1"/>
</dbReference>
<dbReference type="EMBL" id="LCIJ01000012">
    <property type="protein sequence ID" value="KKT52629.1"/>
    <property type="molecule type" value="Genomic_DNA"/>
</dbReference>
<comment type="subcellular location">
    <subcellularLocation>
        <location evidence="2 11">Cytoplasm</location>
    </subcellularLocation>
</comment>
<dbReference type="SUPFAM" id="SSF52374">
    <property type="entry name" value="Nucleotidylyl transferase"/>
    <property type="match status" value="1"/>
</dbReference>
<keyword evidence="7 11" id="KW-0067">ATP-binding</keyword>
<feature type="binding site" evidence="11">
    <location>
        <position position="151"/>
    </location>
    <ligand>
        <name>Zn(2+)</name>
        <dbReference type="ChEBI" id="CHEBI:29105"/>
    </ligand>
</feature>
<evidence type="ECO:0000313" key="14">
    <source>
        <dbReference type="EMBL" id="KKT52629.1"/>
    </source>
</evidence>
<dbReference type="InterPro" id="IPR014729">
    <property type="entry name" value="Rossmann-like_a/b/a_fold"/>
</dbReference>
<keyword evidence="11" id="KW-0479">Metal-binding</keyword>
<dbReference type="GO" id="GO:0005524">
    <property type="term" value="F:ATP binding"/>
    <property type="evidence" value="ECO:0007669"/>
    <property type="project" value="UniProtKB-UniRule"/>
</dbReference>
<feature type="binding site" evidence="11">
    <location>
        <position position="141"/>
    </location>
    <ligand>
        <name>Zn(2+)</name>
        <dbReference type="ChEBI" id="CHEBI:29105"/>
    </ligand>
</feature>
<evidence type="ECO:0000256" key="6">
    <source>
        <dbReference type="ARBA" id="ARBA00022741"/>
    </source>
</evidence>
<dbReference type="AlphaFoldDB" id="A0A0G1KXK5"/>
<comment type="caution">
    <text evidence="14">The sequence shown here is derived from an EMBL/GenBank/DDBJ whole genome shotgun (WGS) entry which is preliminary data.</text>
</comment>
<evidence type="ECO:0000256" key="8">
    <source>
        <dbReference type="ARBA" id="ARBA00022917"/>
    </source>
</evidence>
<dbReference type="Pfam" id="PF09334">
    <property type="entry name" value="tRNA-synt_1g"/>
    <property type="match status" value="1"/>
</dbReference>
<evidence type="ECO:0000259" key="12">
    <source>
        <dbReference type="Pfam" id="PF09334"/>
    </source>
</evidence>
<comment type="function">
    <text evidence="1 11">Is required not only for elongation of protein synthesis but also for the initiation of all mRNA translation through initiator tRNA(fMet) aminoacylation.</text>
</comment>
<dbReference type="PRINTS" id="PR01041">
    <property type="entry name" value="TRNASYNTHMET"/>
</dbReference>
<evidence type="ECO:0000259" key="13">
    <source>
        <dbReference type="Pfam" id="PF19303"/>
    </source>
</evidence>
<dbReference type="InterPro" id="IPR015413">
    <property type="entry name" value="Methionyl/Leucyl_tRNA_Synth"/>
</dbReference>
<sequence length="551" mass="62698">MAAAWPYVNGSLHLGHVAGLLPADIIARYHRQHGDDVLFVSGSDCHGTPILNTAEKEGVSPQVIAERYHQEAVDMLINRLGFSYSLYTKTMGDFHKSVAQTLFQEIYDNDCMVAKEEDQFFCAYCNRFLPDRFIEGTCPNCGATGARGDQCDSCSKLHDAKDLLQPTCKICNNTPVLRRSKHLYFRLPLFQDRLDAWMLTVADGWRENAITTTRSALLDQGLKDRPVTRDLSWGIPVPVEGFREKCIYVWFEAVMGYFSCSREYSVLQNTPEAWRDWWENDQAIHYYVHGKDNIPFHTIIWPAMLMALNLHLPDKIISSEYLNFEGLKFSKSKGIAIWLPEALAKFDPEAIRFYLTLNGPETKDVSFRWNDFRERVNADLIGTLGNFWQRTFAMITQNFDAIPSLQDYPADNHGTTLLQKAATTFEIVSQAIEQGNLRTALSEVLDLAKAGNIYLNQREPWKMAKTNRNHAGISLAVCAAIGDALRRLVAPFIPQPIERLNSYLGTTDLTWRFAPYHLGGKQIIPPSVLIRKIEKETIKEEIDKMQRADSD</sequence>
<feature type="domain" description="Methionyl/Leucyl tRNA synthetase" evidence="12">
    <location>
        <begin position="2"/>
        <end position="391"/>
    </location>
</feature>
<keyword evidence="9 11" id="KW-0030">Aminoacyl-tRNA synthetase</keyword>
<keyword evidence="5 11" id="KW-0436">Ligase</keyword>
<dbReference type="PANTHER" id="PTHR45765">
    <property type="entry name" value="METHIONINE--TRNA LIGASE"/>
    <property type="match status" value="1"/>
</dbReference>
<feature type="short sequence motif" description="'HIGH' region" evidence="11">
    <location>
        <begin position="6"/>
        <end position="16"/>
    </location>
</feature>
<evidence type="ECO:0000256" key="10">
    <source>
        <dbReference type="ARBA" id="ARBA00047364"/>
    </source>
</evidence>
<dbReference type="GO" id="GO:0004825">
    <property type="term" value="F:methionine-tRNA ligase activity"/>
    <property type="evidence" value="ECO:0007669"/>
    <property type="project" value="UniProtKB-UniRule"/>
</dbReference>
<dbReference type="Proteomes" id="UP000034752">
    <property type="component" value="Unassembled WGS sequence"/>
</dbReference>
<feature type="binding site" evidence="11">
    <location>
        <position position="331"/>
    </location>
    <ligand>
        <name>ATP</name>
        <dbReference type="ChEBI" id="CHEBI:30616"/>
    </ligand>
</feature>
<keyword evidence="4 11" id="KW-0963">Cytoplasm</keyword>
<accession>A0A0G1KXK5</accession>
<dbReference type="NCBIfam" id="TIGR00398">
    <property type="entry name" value="metG"/>
    <property type="match status" value="1"/>
</dbReference>
<dbReference type="CDD" id="cd00814">
    <property type="entry name" value="MetRS_core"/>
    <property type="match status" value="1"/>
</dbReference>
<dbReference type="FunFam" id="2.20.28.20:FF:000001">
    <property type="entry name" value="Methionine--tRNA ligase"/>
    <property type="match status" value="1"/>
</dbReference>
<dbReference type="PATRIC" id="fig|1620410.3.peg.233"/>
<name>A0A0G1KXK5_UNCK3</name>
<feature type="short sequence motif" description="'KMSKS' region" evidence="11">
    <location>
        <begin position="328"/>
        <end position="332"/>
    </location>
</feature>
<proteinExistence type="inferred from homology"/>
<evidence type="ECO:0000256" key="2">
    <source>
        <dbReference type="ARBA" id="ARBA00004496"/>
    </source>
</evidence>
<dbReference type="Pfam" id="PF19303">
    <property type="entry name" value="Anticodon_3"/>
    <property type="match status" value="1"/>
</dbReference>
<dbReference type="Gene3D" id="3.40.50.620">
    <property type="entry name" value="HUPs"/>
    <property type="match status" value="1"/>
</dbReference>
<comment type="similarity">
    <text evidence="3 11">Belongs to the class-I aminoacyl-tRNA synthetase family. MetG type 1 subfamily.</text>
</comment>
<gene>
    <name evidence="11" type="primary">metG</name>
    <name evidence="14" type="ORF">VE96_C0012G0003</name>
</gene>
<dbReference type="Gene3D" id="2.20.28.20">
    <property type="entry name" value="Methionyl-tRNA synthetase, Zn-domain"/>
    <property type="match status" value="1"/>
</dbReference>
<dbReference type="InterPro" id="IPR009080">
    <property type="entry name" value="tRNAsynth_Ia_anticodon-bd"/>
</dbReference>
<dbReference type="GO" id="GO:0046872">
    <property type="term" value="F:metal ion binding"/>
    <property type="evidence" value="ECO:0007669"/>
    <property type="project" value="UniProtKB-KW"/>
</dbReference>
<comment type="catalytic activity">
    <reaction evidence="10 11">
        <text>tRNA(Met) + L-methionine + ATP = L-methionyl-tRNA(Met) + AMP + diphosphate</text>
        <dbReference type="Rhea" id="RHEA:13481"/>
        <dbReference type="Rhea" id="RHEA-COMP:9667"/>
        <dbReference type="Rhea" id="RHEA-COMP:9698"/>
        <dbReference type="ChEBI" id="CHEBI:30616"/>
        <dbReference type="ChEBI" id="CHEBI:33019"/>
        <dbReference type="ChEBI" id="CHEBI:57844"/>
        <dbReference type="ChEBI" id="CHEBI:78442"/>
        <dbReference type="ChEBI" id="CHEBI:78530"/>
        <dbReference type="ChEBI" id="CHEBI:456215"/>
        <dbReference type="EC" id="6.1.1.10"/>
    </reaction>
</comment>
<comment type="cofactor">
    <cofactor evidence="11">
        <name>Zn(2+)</name>
        <dbReference type="ChEBI" id="CHEBI:29105"/>
    </cofactor>
    <text evidence="11">Binds 1 zinc ion per subunit.</text>
</comment>
<dbReference type="SUPFAM" id="SSF47323">
    <property type="entry name" value="Anticodon-binding domain of a subclass of class I aminoacyl-tRNA synthetases"/>
    <property type="match status" value="1"/>
</dbReference>
<feature type="binding site" evidence="11">
    <location>
        <position position="138"/>
    </location>
    <ligand>
        <name>Zn(2+)</name>
        <dbReference type="ChEBI" id="CHEBI:29105"/>
    </ligand>
</feature>
<dbReference type="InterPro" id="IPR001412">
    <property type="entry name" value="aa-tRNA-synth_I_CS"/>
</dbReference>
<evidence type="ECO:0000256" key="3">
    <source>
        <dbReference type="ARBA" id="ARBA00008258"/>
    </source>
</evidence>
<feature type="domain" description="Methionyl-tRNA synthetase anticodon-binding" evidence="13">
    <location>
        <begin position="414"/>
        <end position="540"/>
    </location>
</feature>
<dbReference type="InterPro" id="IPR029038">
    <property type="entry name" value="MetRS_Zn"/>
</dbReference>
<keyword evidence="6 11" id="KW-0547">Nucleotide-binding</keyword>
<dbReference type="Gene3D" id="1.10.730.10">
    <property type="entry name" value="Isoleucyl-tRNA Synthetase, Domain 1"/>
    <property type="match status" value="1"/>
</dbReference>
<evidence type="ECO:0000313" key="15">
    <source>
        <dbReference type="Proteomes" id="UP000034752"/>
    </source>
</evidence>
<feature type="binding site" evidence="11">
    <location>
        <position position="154"/>
    </location>
    <ligand>
        <name>Zn(2+)</name>
        <dbReference type="ChEBI" id="CHEBI:29105"/>
    </ligand>
</feature>
<dbReference type="InterPro" id="IPR041872">
    <property type="entry name" value="Anticodon_Met"/>
</dbReference>
<dbReference type="InterPro" id="IPR014758">
    <property type="entry name" value="Met-tRNA_synth"/>
</dbReference>
<dbReference type="HAMAP" id="MF_00098">
    <property type="entry name" value="Met_tRNA_synth_type1"/>
    <property type="match status" value="1"/>
</dbReference>
<dbReference type="PROSITE" id="PS00178">
    <property type="entry name" value="AA_TRNA_LIGASE_I"/>
    <property type="match status" value="1"/>
</dbReference>
<comment type="subunit">
    <text evidence="11">Monomer.</text>
</comment>
<evidence type="ECO:0000256" key="11">
    <source>
        <dbReference type="HAMAP-Rule" id="MF_00098"/>
    </source>
</evidence>
<reference evidence="14 15" key="1">
    <citation type="journal article" date="2015" name="Nature">
        <title>rRNA introns, odd ribosomes, and small enigmatic genomes across a large radiation of phyla.</title>
        <authorList>
            <person name="Brown C.T."/>
            <person name="Hug L.A."/>
            <person name="Thomas B.C."/>
            <person name="Sharon I."/>
            <person name="Castelle C.J."/>
            <person name="Singh A."/>
            <person name="Wilkins M.J."/>
            <person name="Williams K.H."/>
            <person name="Banfield J.F."/>
        </authorList>
    </citation>
    <scope>NUCLEOTIDE SEQUENCE [LARGE SCALE GENOMIC DNA]</scope>
</reference>
<evidence type="ECO:0000256" key="9">
    <source>
        <dbReference type="ARBA" id="ARBA00023146"/>
    </source>
</evidence>
<dbReference type="GO" id="GO:0006431">
    <property type="term" value="P:methionyl-tRNA aminoacylation"/>
    <property type="evidence" value="ECO:0007669"/>
    <property type="project" value="UniProtKB-UniRule"/>
</dbReference>
<evidence type="ECO:0000256" key="7">
    <source>
        <dbReference type="ARBA" id="ARBA00022840"/>
    </source>
</evidence>
<dbReference type="EC" id="6.1.1.10" evidence="11"/>
<dbReference type="PANTHER" id="PTHR45765:SF1">
    <property type="entry name" value="METHIONINE--TRNA LIGASE, CYTOPLASMIC"/>
    <property type="match status" value="1"/>
</dbReference>
<dbReference type="GO" id="GO:0005829">
    <property type="term" value="C:cytosol"/>
    <property type="evidence" value="ECO:0007669"/>
    <property type="project" value="TreeGrafter"/>
</dbReference>
<protein>
    <recommendedName>
        <fullName evidence="11">Methionine--tRNA ligase</fullName>
        <ecNumber evidence="11">6.1.1.10</ecNumber>
    </recommendedName>
    <alternativeName>
        <fullName evidence="11">Methionyl-tRNA synthetase</fullName>
        <shortName evidence="11">MetRS</shortName>
    </alternativeName>
</protein>